<dbReference type="FunFam" id="2.60.40.60:FF:000009">
    <property type="entry name" value="Cadherin 24"/>
    <property type="match status" value="1"/>
</dbReference>
<feature type="domain" description="Cadherin" evidence="7">
    <location>
        <begin position="172"/>
        <end position="264"/>
    </location>
</feature>
<dbReference type="AlphaFoldDB" id="A0A9N7VZ74"/>
<evidence type="ECO:0000259" key="7">
    <source>
        <dbReference type="PROSITE" id="PS50268"/>
    </source>
</evidence>
<dbReference type="PANTHER" id="PTHR24027">
    <property type="entry name" value="CADHERIN-23"/>
    <property type="match status" value="1"/>
</dbReference>
<keyword evidence="6" id="KW-0732">Signal</keyword>
<evidence type="ECO:0000256" key="3">
    <source>
        <dbReference type="ARBA" id="ARBA00022837"/>
    </source>
</evidence>
<dbReference type="InterPro" id="IPR015919">
    <property type="entry name" value="Cadherin-like_sf"/>
</dbReference>
<dbReference type="Proteomes" id="UP001153269">
    <property type="component" value="Unassembled WGS sequence"/>
</dbReference>
<dbReference type="Pfam" id="PF00028">
    <property type="entry name" value="Cadherin"/>
    <property type="match status" value="2"/>
</dbReference>
<dbReference type="GO" id="GO:0005509">
    <property type="term" value="F:calcium ion binding"/>
    <property type="evidence" value="ECO:0007669"/>
    <property type="project" value="UniProtKB-UniRule"/>
</dbReference>
<dbReference type="InterPro" id="IPR039808">
    <property type="entry name" value="Cadherin"/>
</dbReference>
<protein>
    <recommendedName>
        <fullName evidence="7">Cadherin domain-containing protein</fullName>
    </recommendedName>
</protein>
<dbReference type="GO" id="GO:0016342">
    <property type="term" value="C:catenin complex"/>
    <property type="evidence" value="ECO:0007669"/>
    <property type="project" value="TreeGrafter"/>
</dbReference>
<dbReference type="PRINTS" id="PR00205">
    <property type="entry name" value="CADHERIN"/>
</dbReference>
<keyword evidence="4" id="KW-0472">Membrane</keyword>
<dbReference type="GO" id="GO:0000902">
    <property type="term" value="P:cell morphogenesis"/>
    <property type="evidence" value="ECO:0007669"/>
    <property type="project" value="TreeGrafter"/>
</dbReference>
<comment type="caution">
    <text evidence="8">The sequence shown here is derived from an EMBL/GenBank/DDBJ whole genome shotgun (WGS) entry which is preliminary data.</text>
</comment>
<dbReference type="GO" id="GO:0007156">
    <property type="term" value="P:homophilic cell adhesion via plasma membrane adhesion molecules"/>
    <property type="evidence" value="ECO:0007669"/>
    <property type="project" value="InterPro"/>
</dbReference>
<comment type="subcellular location">
    <subcellularLocation>
        <location evidence="1">Membrane</location>
    </subcellularLocation>
</comment>
<gene>
    <name evidence="8" type="ORF">PLEPLA_LOCUS47801</name>
</gene>
<dbReference type="GO" id="GO:0044331">
    <property type="term" value="P:cell-cell adhesion mediated by cadherin"/>
    <property type="evidence" value="ECO:0007669"/>
    <property type="project" value="TreeGrafter"/>
</dbReference>
<dbReference type="SMART" id="SM00112">
    <property type="entry name" value="CA"/>
    <property type="match status" value="2"/>
</dbReference>
<feature type="chain" id="PRO_5040242739" description="Cadherin domain-containing protein" evidence="6">
    <location>
        <begin position="23"/>
        <end position="334"/>
    </location>
</feature>
<proteinExistence type="predicted"/>
<dbReference type="InterPro" id="IPR020894">
    <property type="entry name" value="Cadherin_CS"/>
</dbReference>
<dbReference type="GO" id="GO:0045296">
    <property type="term" value="F:cadherin binding"/>
    <property type="evidence" value="ECO:0007669"/>
    <property type="project" value="TreeGrafter"/>
</dbReference>
<reference evidence="8" key="1">
    <citation type="submission" date="2020-03" db="EMBL/GenBank/DDBJ databases">
        <authorList>
            <person name="Weist P."/>
        </authorList>
    </citation>
    <scope>NUCLEOTIDE SEQUENCE</scope>
</reference>
<dbReference type="Gene3D" id="2.60.40.60">
    <property type="entry name" value="Cadherins"/>
    <property type="match status" value="3"/>
</dbReference>
<evidence type="ECO:0000256" key="1">
    <source>
        <dbReference type="ARBA" id="ARBA00004370"/>
    </source>
</evidence>
<evidence type="ECO:0000313" key="8">
    <source>
        <dbReference type="EMBL" id="CAB1459964.1"/>
    </source>
</evidence>
<dbReference type="InterPro" id="IPR002126">
    <property type="entry name" value="Cadherin-like_dom"/>
</dbReference>
<evidence type="ECO:0000256" key="2">
    <source>
        <dbReference type="ARBA" id="ARBA00022737"/>
    </source>
</evidence>
<evidence type="ECO:0000256" key="4">
    <source>
        <dbReference type="ARBA" id="ARBA00023136"/>
    </source>
</evidence>
<evidence type="ECO:0000313" key="9">
    <source>
        <dbReference type="Proteomes" id="UP001153269"/>
    </source>
</evidence>
<dbReference type="EMBL" id="CADEAL010004454">
    <property type="protein sequence ID" value="CAB1459964.1"/>
    <property type="molecule type" value="Genomic_DNA"/>
</dbReference>
<dbReference type="GO" id="GO:0007043">
    <property type="term" value="P:cell-cell junction assembly"/>
    <property type="evidence" value="ECO:0007669"/>
    <property type="project" value="TreeGrafter"/>
</dbReference>
<dbReference type="FunFam" id="2.60.40.60:FF:000008">
    <property type="entry name" value="Cadherin 24"/>
    <property type="match status" value="1"/>
</dbReference>
<dbReference type="PROSITE" id="PS50268">
    <property type="entry name" value="CADHERIN_2"/>
    <property type="match status" value="3"/>
</dbReference>
<dbReference type="CDD" id="cd11304">
    <property type="entry name" value="Cadherin_repeat"/>
    <property type="match status" value="3"/>
</dbReference>
<dbReference type="GO" id="GO:0008013">
    <property type="term" value="F:beta-catenin binding"/>
    <property type="evidence" value="ECO:0007669"/>
    <property type="project" value="TreeGrafter"/>
</dbReference>
<dbReference type="GO" id="GO:0016477">
    <property type="term" value="P:cell migration"/>
    <property type="evidence" value="ECO:0007669"/>
    <property type="project" value="TreeGrafter"/>
</dbReference>
<dbReference type="GO" id="GO:0005912">
    <property type="term" value="C:adherens junction"/>
    <property type="evidence" value="ECO:0007669"/>
    <property type="project" value="TreeGrafter"/>
</dbReference>
<feature type="domain" description="Cadherin" evidence="7">
    <location>
        <begin position="265"/>
        <end position="326"/>
    </location>
</feature>
<accession>A0A9N7VZ74</accession>
<feature type="domain" description="Cadherin" evidence="7">
    <location>
        <begin position="72"/>
        <end position="152"/>
    </location>
</feature>
<dbReference type="GO" id="GO:0034332">
    <property type="term" value="P:adherens junction organization"/>
    <property type="evidence" value="ECO:0007669"/>
    <property type="project" value="TreeGrafter"/>
</dbReference>
<keyword evidence="9" id="KW-1185">Reference proteome</keyword>
<evidence type="ECO:0000256" key="5">
    <source>
        <dbReference type="PROSITE-ProRule" id="PRU00043"/>
    </source>
</evidence>
<keyword evidence="2" id="KW-0677">Repeat</keyword>
<name>A0A9N7VZ74_PLEPL</name>
<evidence type="ECO:0000256" key="6">
    <source>
        <dbReference type="SAM" id="SignalP"/>
    </source>
</evidence>
<feature type="signal peptide" evidence="6">
    <location>
        <begin position="1"/>
        <end position="22"/>
    </location>
</feature>
<organism evidence="8 9">
    <name type="scientific">Pleuronectes platessa</name>
    <name type="common">European plaice</name>
    <dbReference type="NCBI Taxonomy" id="8262"/>
    <lineage>
        <taxon>Eukaryota</taxon>
        <taxon>Metazoa</taxon>
        <taxon>Chordata</taxon>
        <taxon>Craniata</taxon>
        <taxon>Vertebrata</taxon>
        <taxon>Euteleostomi</taxon>
        <taxon>Actinopterygii</taxon>
        <taxon>Neopterygii</taxon>
        <taxon>Teleostei</taxon>
        <taxon>Neoteleostei</taxon>
        <taxon>Acanthomorphata</taxon>
        <taxon>Carangaria</taxon>
        <taxon>Pleuronectiformes</taxon>
        <taxon>Pleuronectoidei</taxon>
        <taxon>Pleuronectidae</taxon>
        <taxon>Pleuronectes</taxon>
    </lineage>
</organism>
<dbReference type="GO" id="GO:0016339">
    <property type="term" value="P:calcium-dependent cell-cell adhesion via plasma membrane cell adhesion molecules"/>
    <property type="evidence" value="ECO:0007669"/>
    <property type="project" value="TreeGrafter"/>
</dbReference>
<keyword evidence="3 5" id="KW-0106">Calcium</keyword>
<sequence length="334" mass="36987">MSAPGVLAVVTFFSMLPGGVLSDMRCTQGLEAQQFAQGSTHLHRRLKRGWIWKQLFVPEEDPTPRVIGQLKSDSDRGEFSIKYILSGEGAGDVFEIDEYSGEIRTLKKLDREEKAFYILQAQAINRRSNEPEEPQSEFIIQVQDINDNVPQFQNEPYVSSIPRCVQLEVKRTTVAQVTATDADDPLFGNNAKLIYSILQGEPYFSVEPKTGTIVTSWPNMDREAREQYLVVVQVKDIAGLSGGYSTSTTVTVSLTDVNDNGPTFQHHLYTFAVPENAAVGTTVGRIMAEDGDVGINAKMTYTLDDDLEENATFIIQTDPVTQEGVVLLAQVALI</sequence>
<dbReference type="PROSITE" id="PS00232">
    <property type="entry name" value="CADHERIN_1"/>
    <property type="match status" value="1"/>
</dbReference>
<dbReference type="SUPFAM" id="SSF49313">
    <property type="entry name" value="Cadherin-like"/>
    <property type="match status" value="3"/>
</dbReference>
<dbReference type="PANTHER" id="PTHR24027:SF323">
    <property type="entry name" value="CADHERIN-19"/>
    <property type="match status" value="1"/>
</dbReference>